<protein>
    <submittedName>
        <fullName evidence="1">DUF4442 domain-containing protein</fullName>
    </submittedName>
</protein>
<dbReference type="InterPro" id="IPR027961">
    <property type="entry name" value="DUF4442"/>
</dbReference>
<evidence type="ECO:0000313" key="1">
    <source>
        <dbReference type="EMBL" id="GAA4837755.1"/>
    </source>
</evidence>
<dbReference type="Pfam" id="PF14539">
    <property type="entry name" value="DUF4442"/>
    <property type="match status" value="1"/>
</dbReference>
<accession>A0ABP9DC40</accession>
<dbReference type="SUPFAM" id="SSF54637">
    <property type="entry name" value="Thioesterase/thiol ester dehydrase-isomerase"/>
    <property type="match status" value="1"/>
</dbReference>
<reference evidence="2" key="1">
    <citation type="journal article" date="2019" name="Int. J. Syst. Evol. Microbiol.">
        <title>The Global Catalogue of Microorganisms (GCM) 10K type strain sequencing project: providing services to taxonomists for standard genome sequencing and annotation.</title>
        <authorList>
            <consortium name="The Broad Institute Genomics Platform"/>
            <consortium name="The Broad Institute Genome Sequencing Center for Infectious Disease"/>
            <person name="Wu L."/>
            <person name="Ma J."/>
        </authorList>
    </citation>
    <scope>NUCLEOTIDE SEQUENCE [LARGE SCALE GENOMIC DNA]</scope>
    <source>
        <strain evidence="2">JCM 18326</strain>
    </source>
</reference>
<name>A0ABP9DC40_9BACT</name>
<dbReference type="EMBL" id="BAABJX010000035">
    <property type="protein sequence ID" value="GAA4837755.1"/>
    <property type="molecule type" value="Genomic_DNA"/>
</dbReference>
<keyword evidence="2" id="KW-1185">Reference proteome</keyword>
<dbReference type="Gene3D" id="3.10.129.10">
    <property type="entry name" value="Hotdog Thioesterase"/>
    <property type="match status" value="1"/>
</dbReference>
<proteinExistence type="predicted"/>
<dbReference type="RefSeq" id="WP_345372060.1">
    <property type="nucleotide sequence ID" value="NZ_BAABJX010000035.1"/>
</dbReference>
<comment type="caution">
    <text evidence="1">The sequence shown here is derived from an EMBL/GenBank/DDBJ whole genome shotgun (WGS) entry which is preliminary data.</text>
</comment>
<evidence type="ECO:0000313" key="2">
    <source>
        <dbReference type="Proteomes" id="UP001500298"/>
    </source>
</evidence>
<gene>
    <name evidence="1" type="ORF">GCM10023331_23650</name>
</gene>
<sequence length="173" mass="19298">MNTNTATTIEQQKAQEQFRKKMLNKSVFRTFTLTQVPLGYLAGMKLNSLDLHTCSTSMKYKWINKNPFKSMYFAAQSMAAELSTAALCMLGIQGYAPSVAFIIIGMEATFPKKATGKVTFTCEDGDAIMECIQKAIDTGEASTIKTKTVGRMEDGTVVSEFFFTWSFKQRKSK</sequence>
<organism evidence="1 2">
    <name type="scientific">Algivirga pacifica</name>
    <dbReference type="NCBI Taxonomy" id="1162670"/>
    <lineage>
        <taxon>Bacteria</taxon>
        <taxon>Pseudomonadati</taxon>
        <taxon>Bacteroidota</taxon>
        <taxon>Cytophagia</taxon>
        <taxon>Cytophagales</taxon>
        <taxon>Flammeovirgaceae</taxon>
        <taxon>Algivirga</taxon>
    </lineage>
</organism>
<dbReference type="InterPro" id="IPR029069">
    <property type="entry name" value="HotDog_dom_sf"/>
</dbReference>
<dbReference type="Proteomes" id="UP001500298">
    <property type="component" value="Unassembled WGS sequence"/>
</dbReference>